<evidence type="ECO:0008006" key="4">
    <source>
        <dbReference type="Google" id="ProtNLM"/>
    </source>
</evidence>
<proteinExistence type="predicted"/>
<organism evidence="2 3">
    <name type="scientific">Gossypium aridum</name>
    <name type="common">American cotton</name>
    <name type="synonym">Erioxylum aridum</name>
    <dbReference type="NCBI Taxonomy" id="34290"/>
    <lineage>
        <taxon>Eukaryota</taxon>
        <taxon>Viridiplantae</taxon>
        <taxon>Streptophyta</taxon>
        <taxon>Embryophyta</taxon>
        <taxon>Tracheophyta</taxon>
        <taxon>Spermatophyta</taxon>
        <taxon>Magnoliopsida</taxon>
        <taxon>eudicotyledons</taxon>
        <taxon>Gunneridae</taxon>
        <taxon>Pentapetalae</taxon>
        <taxon>rosids</taxon>
        <taxon>malvids</taxon>
        <taxon>Malvales</taxon>
        <taxon>Malvaceae</taxon>
        <taxon>Malvoideae</taxon>
        <taxon>Gossypium</taxon>
    </lineage>
</organism>
<keyword evidence="3" id="KW-1185">Reference proteome</keyword>
<evidence type="ECO:0000256" key="1">
    <source>
        <dbReference type="SAM" id="MobiDB-lite"/>
    </source>
</evidence>
<accession>A0A7J8X0X1</accession>
<dbReference type="AlphaFoldDB" id="A0A7J8X0X1"/>
<feature type="region of interest" description="Disordered" evidence="1">
    <location>
        <begin position="116"/>
        <end position="140"/>
    </location>
</feature>
<comment type="caution">
    <text evidence="2">The sequence shown here is derived from an EMBL/GenBank/DDBJ whole genome shotgun (WGS) entry which is preliminary data.</text>
</comment>
<evidence type="ECO:0000313" key="3">
    <source>
        <dbReference type="Proteomes" id="UP000593577"/>
    </source>
</evidence>
<reference evidence="2 3" key="1">
    <citation type="journal article" date="2019" name="Genome Biol. Evol.">
        <title>Insights into the evolution of the New World diploid cottons (Gossypium, subgenus Houzingenia) based on genome sequencing.</title>
        <authorList>
            <person name="Grover C.E."/>
            <person name="Arick M.A. 2nd"/>
            <person name="Thrash A."/>
            <person name="Conover J.L."/>
            <person name="Sanders W.S."/>
            <person name="Peterson D.G."/>
            <person name="Frelichowski J.E."/>
            <person name="Scheffler J.A."/>
            <person name="Scheffler B.E."/>
            <person name="Wendel J.F."/>
        </authorList>
    </citation>
    <scope>NUCLEOTIDE SEQUENCE [LARGE SCALE GENOMIC DNA]</scope>
    <source>
        <strain evidence="2">185</strain>
        <tissue evidence="2">Leaf</tissue>
    </source>
</reference>
<sequence>MLCEMVVEVGYRAVRNFVYCKGKVDFIKGMCVCYDNSSFIAMINHIRQRENIHVYVEHEVDTPDVVNDTILLLGSREKYVNSGVGVGEQNCNKRVNSGVGETFTELGGESNVRLDFSGSSDTYAEGGESTKSSGANDTDNLLGSEGALRIEFEDEDEESYGSDLDGEVVCRRNRHVCFDPNNRISHLELGRGPEEFKMALAKYTNKRASYKFVEEHFLSKIRLILKLKLTEMQKLAKEELKVELSRGTCSRARK</sequence>
<protein>
    <recommendedName>
        <fullName evidence="4">Transposase MuDR plant domain-containing protein</fullName>
    </recommendedName>
</protein>
<name>A0A7J8X0X1_GOSAI</name>
<dbReference type="Proteomes" id="UP000593577">
    <property type="component" value="Unassembled WGS sequence"/>
</dbReference>
<evidence type="ECO:0000313" key="2">
    <source>
        <dbReference type="EMBL" id="MBA0680439.1"/>
    </source>
</evidence>
<feature type="compositionally biased region" description="Polar residues" evidence="1">
    <location>
        <begin position="129"/>
        <end position="140"/>
    </location>
</feature>
<gene>
    <name evidence="2" type="ORF">Goari_012134</name>
</gene>
<dbReference type="EMBL" id="JABFAA010000004">
    <property type="protein sequence ID" value="MBA0680439.1"/>
    <property type="molecule type" value="Genomic_DNA"/>
</dbReference>